<dbReference type="InterPro" id="IPR036390">
    <property type="entry name" value="WH_DNA-bd_sf"/>
</dbReference>
<organism evidence="1 2">
    <name type="scientific">Halobacterium salinarum (strain ATCC 33171 / DSM 3754 / JCM 8978 / NBRC 102687 / NCIMB 764 / 91-R6)</name>
    <dbReference type="NCBI Taxonomy" id="2597657"/>
    <lineage>
        <taxon>Archaea</taxon>
        <taxon>Methanobacteriati</taxon>
        <taxon>Methanobacteriota</taxon>
        <taxon>Stenosarchaea group</taxon>
        <taxon>Halobacteria</taxon>
        <taxon>Halobacteriales</taxon>
        <taxon>Halobacteriaceae</taxon>
        <taxon>Halobacterium</taxon>
    </lineage>
</organism>
<dbReference type="EMBL" id="CP038631">
    <property type="protein sequence ID" value="QCC44845.1"/>
    <property type="molecule type" value="Genomic_DNA"/>
</dbReference>
<dbReference type="SUPFAM" id="SSF46785">
    <property type="entry name" value="Winged helix' DNA-binding domain"/>
    <property type="match status" value="1"/>
</dbReference>
<dbReference type="Proteomes" id="UP000296216">
    <property type="component" value="Chromosome"/>
</dbReference>
<protein>
    <submittedName>
        <fullName evidence="1">Orc1-type DNA replication protein</fullName>
    </submittedName>
</protein>
<dbReference type="GeneID" id="39855025"/>
<evidence type="ECO:0000313" key="2">
    <source>
        <dbReference type="Proteomes" id="UP000296216"/>
    </source>
</evidence>
<name>A0A4D6GSY8_HALS9</name>
<dbReference type="Gene3D" id="1.10.8.60">
    <property type="match status" value="1"/>
</dbReference>
<reference evidence="1 2" key="1">
    <citation type="journal article" date="2019" name="Microbiol. Resour. Announc.">
        <title>The Genome Sequence of the Halobacterium salinarum Type Strain Is Closely Related to That of Laboratory Strains NRC-1 and R1.</title>
        <authorList>
            <person name="Pfeiffer F."/>
            <person name="Marchfelder A."/>
            <person name="Habermann B."/>
            <person name="Dyall-Smith M.L."/>
        </authorList>
    </citation>
    <scope>NUCLEOTIDE SEQUENCE [LARGE SCALE GENOMIC DNA]</scope>
    <source>
        <strain evidence="2">ATCC 33171 / DSM 3754 / JCM 8978 / NBRC 102687 / NCIMB 764 / 91-R6</strain>
    </source>
</reference>
<dbReference type="AlphaFoldDB" id="A0A4D6GSY8"/>
<accession>A0A4D6GSY8</accession>
<proteinExistence type="predicted"/>
<dbReference type="RefSeq" id="WP_136361320.1">
    <property type="nucleotide sequence ID" value="NZ_VRYN01000004.1"/>
</dbReference>
<gene>
    <name evidence="1" type="primary">orc9</name>
    <name evidence="1" type="ORF">HBSAL_05900</name>
</gene>
<sequence>MSSIDDETLAYVADRAAGDARAGIALLRSAVERAVAGDCDQITRAIVEDVEEEARAEMRTHRVRELDTDKRLLYEIIQEAGDVDAGTLHARYEDRSQDPVARSTRRKYLGRLVEYELIAVEGSGRGKRYLQPEVED</sequence>
<evidence type="ECO:0000313" key="1">
    <source>
        <dbReference type="EMBL" id="QCC44845.1"/>
    </source>
</evidence>